<evidence type="ECO:0000313" key="5">
    <source>
        <dbReference type="EMBL" id="MBB4935296.1"/>
    </source>
</evidence>
<reference evidence="5 6" key="1">
    <citation type="submission" date="2020-08" db="EMBL/GenBank/DDBJ databases">
        <title>Sequencing the genomes of 1000 actinobacteria strains.</title>
        <authorList>
            <person name="Klenk H.-P."/>
        </authorList>
    </citation>
    <scope>NUCLEOTIDE SEQUENCE [LARGE SCALE GENOMIC DNA]</scope>
    <source>
        <strain evidence="5 6">DSM 102030</strain>
    </source>
</reference>
<protein>
    <submittedName>
        <fullName evidence="5">2-deoxy-D-gluconate 3-dehydrogenase</fullName>
        <ecNumber evidence="5">1.1.1.125</ecNumber>
    </submittedName>
</protein>
<gene>
    <name evidence="5" type="ORF">F4561_006190</name>
</gene>
<evidence type="ECO:0000259" key="4">
    <source>
        <dbReference type="SMART" id="SM00822"/>
    </source>
</evidence>
<dbReference type="InterPro" id="IPR002347">
    <property type="entry name" value="SDR_fam"/>
</dbReference>
<dbReference type="PROSITE" id="PS00061">
    <property type="entry name" value="ADH_SHORT"/>
    <property type="match status" value="1"/>
</dbReference>
<sequence>MSTEQPLADQVAVVTGAGRGIGRAAALALAEAGAHVVLAARSADQLEAVASEVRERGRRALAVPTDVTDEAAVEELTARTLREFSRVDVLVNNSGILASTPLLEQSPEEWDAVHATNVRGTFLVTRSIGRHLVDQGRGKVINIASNFAFTGVPMHAAYCSSKAAVVALTRSLAVEWARKGVQVNAIAPGYFATDLNADARADQDTYERILRGVPARRMGDVDELSPWLVLLAGPSSDFMTGETIVIDGGQTAR</sequence>
<organism evidence="5 6">
    <name type="scientific">Lipingzhangella halophila</name>
    <dbReference type="NCBI Taxonomy" id="1783352"/>
    <lineage>
        <taxon>Bacteria</taxon>
        <taxon>Bacillati</taxon>
        <taxon>Actinomycetota</taxon>
        <taxon>Actinomycetes</taxon>
        <taxon>Streptosporangiales</taxon>
        <taxon>Nocardiopsidaceae</taxon>
        <taxon>Lipingzhangella</taxon>
    </lineage>
</organism>
<dbReference type="Proteomes" id="UP000523007">
    <property type="component" value="Unassembled WGS sequence"/>
</dbReference>
<dbReference type="PANTHER" id="PTHR42760">
    <property type="entry name" value="SHORT-CHAIN DEHYDROGENASES/REDUCTASES FAMILY MEMBER"/>
    <property type="match status" value="1"/>
</dbReference>
<dbReference type="PRINTS" id="PR00080">
    <property type="entry name" value="SDRFAMILY"/>
</dbReference>
<comment type="caution">
    <text evidence="5">The sequence shown here is derived from an EMBL/GenBank/DDBJ whole genome shotgun (WGS) entry which is preliminary data.</text>
</comment>
<dbReference type="InterPro" id="IPR057326">
    <property type="entry name" value="KR_dom"/>
</dbReference>
<evidence type="ECO:0000256" key="3">
    <source>
        <dbReference type="RuleBase" id="RU000363"/>
    </source>
</evidence>
<feature type="domain" description="Ketoreductase" evidence="4">
    <location>
        <begin position="10"/>
        <end position="189"/>
    </location>
</feature>
<name>A0A7W7W627_9ACTN</name>
<dbReference type="RefSeq" id="WP_184585046.1">
    <property type="nucleotide sequence ID" value="NZ_JACHJT010000002.1"/>
</dbReference>
<comment type="similarity">
    <text evidence="1 3">Belongs to the short-chain dehydrogenases/reductases (SDR) family.</text>
</comment>
<keyword evidence="2 5" id="KW-0560">Oxidoreductase</keyword>
<evidence type="ECO:0000256" key="1">
    <source>
        <dbReference type="ARBA" id="ARBA00006484"/>
    </source>
</evidence>
<dbReference type="InterPro" id="IPR036291">
    <property type="entry name" value="NAD(P)-bd_dom_sf"/>
</dbReference>
<dbReference type="Pfam" id="PF00106">
    <property type="entry name" value="adh_short"/>
    <property type="match status" value="1"/>
</dbReference>
<evidence type="ECO:0000256" key="2">
    <source>
        <dbReference type="ARBA" id="ARBA00023002"/>
    </source>
</evidence>
<dbReference type="EMBL" id="JACHJT010000002">
    <property type="protein sequence ID" value="MBB4935296.1"/>
    <property type="molecule type" value="Genomic_DNA"/>
</dbReference>
<dbReference type="Gene3D" id="3.40.50.720">
    <property type="entry name" value="NAD(P)-binding Rossmann-like Domain"/>
    <property type="match status" value="1"/>
</dbReference>
<dbReference type="FunFam" id="3.40.50.720:FF:000084">
    <property type="entry name" value="Short-chain dehydrogenase reductase"/>
    <property type="match status" value="1"/>
</dbReference>
<dbReference type="SMART" id="SM00822">
    <property type="entry name" value="PKS_KR"/>
    <property type="match status" value="1"/>
</dbReference>
<dbReference type="AlphaFoldDB" id="A0A7W7W627"/>
<evidence type="ECO:0000313" key="6">
    <source>
        <dbReference type="Proteomes" id="UP000523007"/>
    </source>
</evidence>
<proteinExistence type="inferred from homology"/>
<dbReference type="NCBIfam" id="NF005559">
    <property type="entry name" value="PRK07231.1"/>
    <property type="match status" value="1"/>
</dbReference>
<dbReference type="GO" id="GO:0008678">
    <property type="term" value="F:2-deoxy-D-gluconate 3-dehydrogenase activity"/>
    <property type="evidence" value="ECO:0007669"/>
    <property type="project" value="UniProtKB-EC"/>
</dbReference>
<dbReference type="InterPro" id="IPR020904">
    <property type="entry name" value="Sc_DH/Rdtase_CS"/>
</dbReference>
<accession>A0A7W7W627</accession>
<dbReference type="EC" id="1.1.1.125" evidence="5"/>
<keyword evidence="6" id="KW-1185">Reference proteome</keyword>
<dbReference type="SUPFAM" id="SSF51735">
    <property type="entry name" value="NAD(P)-binding Rossmann-fold domains"/>
    <property type="match status" value="1"/>
</dbReference>
<dbReference type="PRINTS" id="PR00081">
    <property type="entry name" value="GDHRDH"/>
</dbReference>